<name>A0ABS2N1H2_9BACI</name>
<accession>A0ABS2N1H2</accession>
<evidence type="ECO:0000313" key="1">
    <source>
        <dbReference type="EMBL" id="MBM7571913.1"/>
    </source>
</evidence>
<dbReference type="Gene3D" id="1.20.1260.10">
    <property type="match status" value="2"/>
</dbReference>
<dbReference type="Pfam" id="PF11553">
    <property type="entry name" value="DUF3231"/>
    <property type="match status" value="2"/>
</dbReference>
<dbReference type="Proteomes" id="UP001296943">
    <property type="component" value="Unassembled WGS sequence"/>
</dbReference>
<evidence type="ECO:0000313" key="2">
    <source>
        <dbReference type="Proteomes" id="UP001296943"/>
    </source>
</evidence>
<organism evidence="1 2">
    <name type="scientific">Aquibacillus albus</name>
    <dbReference type="NCBI Taxonomy" id="1168171"/>
    <lineage>
        <taxon>Bacteria</taxon>
        <taxon>Bacillati</taxon>
        <taxon>Bacillota</taxon>
        <taxon>Bacilli</taxon>
        <taxon>Bacillales</taxon>
        <taxon>Bacillaceae</taxon>
        <taxon>Aquibacillus</taxon>
    </lineage>
</organism>
<dbReference type="EMBL" id="JAFBDR010000012">
    <property type="protein sequence ID" value="MBM7571913.1"/>
    <property type="molecule type" value="Genomic_DNA"/>
</dbReference>
<keyword evidence="2" id="KW-1185">Reference proteome</keyword>
<sequence length="336" mass="38055">MPEKPAITSSELGTLWITYQQKTMILRMLEYFIEKADDEDAKKIMTNLYDEITPYVEKITKIFQEEGAVIPVGFTSKDVNKGVPKLYDNGFDIMFVRLVKEISMAMHTLNITMSYREDIVMLFKELTAITQKYYNDCTQYLIERGMIARPPYVSMPDAVEFVKDTNYLGGLAMNPFSKKRPLNTVEVANTYHAIETNITGMQMITGFAQCANEAEVTKYFSKGAEIAKSITKELSEVFLQNGIQVPGTAGGHATRSTVAPFSDKIMMYCTSLFCSFSLGGNSLGTAFSLRNDLPAKMTIFMKDIFEYAHEGAKIMIKNGWMEEPPQMEERQQIIKK</sequence>
<dbReference type="InterPro" id="IPR012347">
    <property type="entry name" value="Ferritin-like"/>
</dbReference>
<comment type="caution">
    <text evidence="1">The sequence shown here is derived from an EMBL/GenBank/DDBJ whole genome shotgun (WGS) entry which is preliminary data.</text>
</comment>
<dbReference type="InterPro" id="IPR021617">
    <property type="entry name" value="DUF3231"/>
</dbReference>
<dbReference type="RefSeq" id="WP_204499915.1">
    <property type="nucleotide sequence ID" value="NZ_JAFBDR010000012.1"/>
</dbReference>
<proteinExistence type="predicted"/>
<evidence type="ECO:0008006" key="3">
    <source>
        <dbReference type="Google" id="ProtNLM"/>
    </source>
</evidence>
<reference evidence="1 2" key="1">
    <citation type="submission" date="2021-01" db="EMBL/GenBank/DDBJ databases">
        <title>Genomic Encyclopedia of Type Strains, Phase IV (KMG-IV): sequencing the most valuable type-strain genomes for metagenomic binning, comparative biology and taxonomic classification.</title>
        <authorList>
            <person name="Goeker M."/>
        </authorList>
    </citation>
    <scope>NUCLEOTIDE SEQUENCE [LARGE SCALE GENOMIC DNA]</scope>
    <source>
        <strain evidence="1 2">DSM 23711</strain>
    </source>
</reference>
<gene>
    <name evidence="1" type="ORF">JOC48_002414</name>
</gene>
<protein>
    <recommendedName>
        <fullName evidence="3">DUF3231 family protein</fullName>
    </recommendedName>
</protein>